<evidence type="ECO:0008006" key="3">
    <source>
        <dbReference type="Google" id="ProtNLM"/>
    </source>
</evidence>
<accession>A0ABS7GKV8</accession>
<organism evidence="1 2">
    <name type="scientific">Chitinophaga rhizophila</name>
    <dbReference type="NCBI Taxonomy" id="2866212"/>
    <lineage>
        <taxon>Bacteria</taxon>
        <taxon>Pseudomonadati</taxon>
        <taxon>Bacteroidota</taxon>
        <taxon>Chitinophagia</taxon>
        <taxon>Chitinophagales</taxon>
        <taxon>Chitinophagaceae</taxon>
        <taxon>Chitinophaga</taxon>
    </lineage>
</organism>
<reference evidence="1 2" key="1">
    <citation type="submission" date="2021-08" db="EMBL/GenBank/DDBJ databases">
        <title>The genome sequence of Chitinophaga sp. B61.</title>
        <authorList>
            <person name="Zhang X."/>
        </authorList>
    </citation>
    <scope>NUCLEOTIDE SEQUENCE [LARGE SCALE GENOMIC DNA]</scope>
    <source>
        <strain evidence="1 2">B61</strain>
    </source>
</reference>
<dbReference type="InterPro" id="IPR032675">
    <property type="entry name" value="LRR_dom_sf"/>
</dbReference>
<evidence type="ECO:0000313" key="2">
    <source>
        <dbReference type="Proteomes" id="UP000812961"/>
    </source>
</evidence>
<dbReference type="RefSeq" id="WP_220253077.1">
    <property type="nucleotide sequence ID" value="NZ_JAICCF010000005.1"/>
</dbReference>
<dbReference type="Proteomes" id="UP000812961">
    <property type="component" value="Unassembled WGS sequence"/>
</dbReference>
<evidence type="ECO:0000313" key="1">
    <source>
        <dbReference type="EMBL" id="MBW8687755.1"/>
    </source>
</evidence>
<gene>
    <name evidence="1" type="ORF">K1Y79_25680</name>
</gene>
<name>A0ABS7GKV8_9BACT</name>
<proteinExistence type="predicted"/>
<dbReference type="EMBL" id="JAICCF010000005">
    <property type="protein sequence ID" value="MBW8687755.1"/>
    <property type="molecule type" value="Genomic_DNA"/>
</dbReference>
<protein>
    <recommendedName>
        <fullName evidence="3">Leucine rich repeat (LRR) protein</fullName>
    </recommendedName>
</protein>
<comment type="caution">
    <text evidence="1">The sequence shown here is derived from an EMBL/GenBank/DDBJ whole genome shotgun (WGS) entry which is preliminary data.</text>
</comment>
<dbReference type="SUPFAM" id="SSF52058">
    <property type="entry name" value="L domain-like"/>
    <property type="match status" value="1"/>
</dbReference>
<sequence>MEQQYYQLHRWSTHLELYGSSCEELPEDLFADYIEITHLQLGLPLLKRLPHSINCLQQLKSITISCVVMDWNEKLQLLYQLPKLSEVNFLQVSGIIRPSALLPIVNLTKLYVSLNNIEDIVGMVQALPQLRQLIVKSDLSVFNRIITPALLSEVRQLDRLILAIARHDLDALPKDTLQAMIATGKPVKLIMQQKIFRVSNKEILTKLDKYGVSITTDKNDSGALVVIGANSMLHASAYLEKAIRIISVDQLQATLLDEEDLPLRRNTDPKVNSELLRMLISTDKEDTLQALTRIQKEGANSILQSAVAALWRAHPDKDIRAISNRLYRRFGSDSFRVYAHRINTVFFDTPVYNHEKLRKLSSHPDVDPVIFILTVIHLVRRQFQSGSNTYLENGQRTTSRRKKVYTLPSIKMIEDQWNNMPEEATVFMSEDKGR</sequence>
<dbReference type="Gene3D" id="3.80.10.10">
    <property type="entry name" value="Ribonuclease Inhibitor"/>
    <property type="match status" value="1"/>
</dbReference>
<keyword evidence="2" id="KW-1185">Reference proteome</keyword>